<dbReference type="STRING" id="4829.A0A168MAR6"/>
<evidence type="ECO:0000313" key="4">
    <source>
        <dbReference type="Proteomes" id="UP000078561"/>
    </source>
</evidence>
<comment type="subunit">
    <text evidence="1">Component of the TIM23 complex.</text>
</comment>
<dbReference type="InterPro" id="IPR023214">
    <property type="entry name" value="HAD_sf"/>
</dbReference>
<dbReference type="PROSITE" id="PS50969">
    <property type="entry name" value="FCP1"/>
    <property type="match status" value="1"/>
</dbReference>
<dbReference type="InterPro" id="IPR004274">
    <property type="entry name" value="FCP1_dom"/>
</dbReference>
<dbReference type="SUPFAM" id="SSF56784">
    <property type="entry name" value="HAD-like"/>
    <property type="match status" value="1"/>
</dbReference>
<dbReference type="InterPro" id="IPR050365">
    <property type="entry name" value="TIM50"/>
</dbReference>
<name>A0A168MAR6_ABSGL</name>
<dbReference type="OMA" id="HRDYSTI"/>
<dbReference type="InterPro" id="IPR036412">
    <property type="entry name" value="HAD-like_sf"/>
</dbReference>
<sequence length="210" mass="24106">MTCSLLVLDLDETLLHTYREPTSNVNDYWDADYVVYAKDRRSCLAGILRPGVTEFLVWASGIFEVVVWTAGHDDYAQMVCKLLDPEGTLINHMLSRRTCIRMRSAATGDIMYVKDLCALGRDLGRTFLVDNTPHAATLNLSNLIPIEAYLGGDSDTKLKELQRFLESNLVRLTDRKNDMRILLHRQLNLKRRLRERIDNWKSTQQAFPTS</sequence>
<feature type="domain" description="FCP1 homology" evidence="2">
    <location>
        <begin position="1"/>
        <end position="168"/>
    </location>
</feature>
<dbReference type="OrthoDB" id="277011at2759"/>
<dbReference type="Gene3D" id="3.40.50.1000">
    <property type="entry name" value="HAD superfamily/HAD-like"/>
    <property type="match status" value="1"/>
</dbReference>
<dbReference type="AlphaFoldDB" id="A0A168MAR6"/>
<keyword evidence="1" id="KW-0496">Mitochondrion</keyword>
<organism evidence="3">
    <name type="scientific">Absidia glauca</name>
    <name type="common">Pin mould</name>
    <dbReference type="NCBI Taxonomy" id="4829"/>
    <lineage>
        <taxon>Eukaryota</taxon>
        <taxon>Fungi</taxon>
        <taxon>Fungi incertae sedis</taxon>
        <taxon>Mucoromycota</taxon>
        <taxon>Mucoromycotina</taxon>
        <taxon>Mucoromycetes</taxon>
        <taxon>Mucorales</taxon>
        <taxon>Cunninghamellaceae</taxon>
        <taxon>Absidia</taxon>
    </lineage>
</organism>
<dbReference type="GO" id="GO:0005744">
    <property type="term" value="C:TIM23 mitochondrial import inner membrane translocase complex"/>
    <property type="evidence" value="ECO:0007669"/>
    <property type="project" value="UniProtKB-UniRule"/>
</dbReference>
<dbReference type="CDD" id="cd07521">
    <property type="entry name" value="HAD_FCP1-like"/>
    <property type="match status" value="1"/>
</dbReference>
<proteinExistence type="inferred from homology"/>
<protein>
    <recommendedName>
        <fullName evidence="1">Mitochondrial import inner membrane translocase subunit TIM50</fullName>
    </recommendedName>
</protein>
<comment type="subcellular location">
    <subcellularLocation>
        <location evidence="1">Mitochondrion inner membrane</location>
        <topology evidence="1">Single-pass membrane protein</topology>
    </subcellularLocation>
</comment>
<evidence type="ECO:0000256" key="1">
    <source>
        <dbReference type="RuleBase" id="RU365079"/>
    </source>
</evidence>
<dbReference type="SMART" id="SM00577">
    <property type="entry name" value="CPDc"/>
    <property type="match status" value="1"/>
</dbReference>
<dbReference type="InParanoid" id="A0A168MAR6"/>
<evidence type="ECO:0000259" key="2">
    <source>
        <dbReference type="PROSITE" id="PS50969"/>
    </source>
</evidence>
<comment type="similarity">
    <text evidence="1">Belongs to the TIM50 family.</text>
</comment>
<keyword evidence="1" id="KW-0809">Transit peptide</keyword>
<keyword evidence="1" id="KW-0811">Translocation</keyword>
<dbReference type="Pfam" id="PF03031">
    <property type="entry name" value="NIF"/>
    <property type="match status" value="1"/>
</dbReference>
<accession>A0A168MAR6</accession>
<evidence type="ECO:0000313" key="3">
    <source>
        <dbReference type="EMBL" id="SAL98210.1"/>
    </source>
</evidence>
<keyword evidence="1" id="KW-0813">Transport</keyword>
<dbReference type="PANTHER" id="PTHR12210">
    <property type="entry name" value="DULLARD PROTEIN PHOSPHATASE"/>
    <property type="match status" value="1"/>
</dbReference>
<comment type="function">
    <text evidence="1">Essential component of the TIM23 complex, a complex that mediates the translocation of transit peptide-containing proteins across the mitochondrial inner membrane.</text>
</comment>
<dbReference type="Proteomes" id="UP000078561">
    <property type="component" value="Unassembled WGS sequence"/>
</dbReference>
<dbReference type="GO" id="GO:0015031">
    <property type="term" value="P:protein transport"/>
    <property type="evidence" value="ECO:0007669"/>
    <property type="project" value="UniProtKB-KW"/>
</dbReference>
<keyword evidence="1" id="KW-0653">Protein transport</keyword>
<reference evidence="3" key="1">
    <citation type="submission" date="2016-04" db="EMBL/GenBank/DDBJ databases">
        <authorList>
            <person name="Evans L.H."/>
            <person name="Alamgir A."/>
            <person name="Owens N."/>
            <person name="Weber N.D."/>
            <person name="Virtaneva K."/>
            <person name="Barbian K."/>
            <person name="Babar A."/>
            <person name="Rosenke K."/>
        </authorList>
    </citation>
    <scope>NUCLEOTIDE SEQUENCE [LARGE SCALE GENOMIC DNA]</scope>
    <source>
        <strain evidence="3">CBS 101.48</strain>
    </source>
</reference>
<gene>
    <name evidence="3" type="primary">ABSGL_03739.1 scaffold 4673</name>
</gene>
<keyword evidence="4" id="KW-1185">Reference proteome</keyword>
<dbReference type="EMBL" id="LT552062">
    <property type="protein sequence ID" value="SAL98210.1"/>
    <property type="molecule type" value="Genomic_DNA"/>
</dbReference>